<dbReference type="Proteomes" id="UP001159364">
    <property type="component" value="Linkage Group LG07"/>
</dbReference>
<feature type="compositionally biased region" description="Basic and acidic residues" evidence="1">
    <location>
        <begin position="15"/>
        <end position="32"/>
    </location>
</feature>
<evidence type="ECO:0000256" key="1">
    <source>
        <dbReference type="SAM" id="MobiDB-lite"/>
    </source>
</evidence>
<proteinExistence type="predicted"/>
<comment type="caution">
    <text evidence="2">The sequence shown here is derived from an EMBL/GenBank/DDBJ whole genome shotgun (WGS) entry which is preliminary data.</text>
</comment>
<dbReference type="PANTHER" id="PTHR35317">
    <property type="entry name" value="OS04G0629600 PROTEIN"/>
    <property type="match status" value="1"/>
</dbReference>
<keyword evidence="3" id="KW-1185">Reference proteome</keyword>
<sequence length="244" mass="26940">MSHQDSPQSSVRSGNGDRTEDTKARTPLREENVESEGPIDPREDMMALAAIYQGISEETLLQLGEKKTAKEAWDALKVMNLGAKRVKEVEVQALRWELESMKMEDSESIDEFNGIISTVVNKLQALGETVDEKYVVKKLLRSVSSKYLQIASTIKEFGDLSIKTIEKVTGSLKAHEERLRRYDSKGDEHVLLAKGEWKARAESSRSNEKCQQDTSGGRGRGCGRGHSKGRGGGRGRGRGSLGTS</sequence>
<name>A0AAV8T1S1_9ROSI</name>
<dbReference type="PANTHER" id="PTHR35317:SF38">
    <property type="entry name" value="RNA-DIRECTED DNA POLYMERASE"/>
    <property type="match status" value="1"/>
</dbReference>
<reference evidence="2 3" key="1">
    <citation type="submission" date="2021-09" db="EMBL/GenBank/DDBJ databases">
        <title>Genomic insights and catalytic innovation underlie evolution of tropane alkaloids biosynthesis.</title>
        <authorList>
            <person name="Wang Y.-J."/>
            <person name="Tian T."/>
            <person name="Huang J.-P."/>
            <person name="Huang S.-X."/>
        </authorList>
    </citation>
    <scope>NUCLEOTIDE SEQUENCE [LARGE SCALE GENOMIC DNA]</scope>
    <source>
        <strain evidence="2">KIB-2018</strain>
        <tissue evidence="2">Leaf</tissue>
    </source>
</reference>
<dbReference type="EMBL" id="JAIWQS010000007">
    <property type="protein sequence ID" value="KAJ8760218.1"/>
    <property type="molecule type" value="Genomic_DNA"/>
</dbReference>
<feature type="compositionally biased region" description="Basic and acidic residues" evidence="1">
    <location>
        <begin position="200"/>
        <end position="211"/>
    </location>
</feature>
<evidence type="ECO:0000313" key="2">
    <source>
        <dbReference type="EMBL" id="KAJ8760218.1"/>
    </source>
</evidence>
<dbReference type="AlphaFoldDB" id="A0AAV8T1S1"/>
<gene>
    <name evidence="2" type="ORF">K2173_011088</name>
</gene>
<accession>A0AAV8T1S1</accession>
<feature type="compositionally biased region" description="Basic residues" evidence="1">
    <location>
        <begin position="221"/>
        <end position="237"/>
    </location>
</feature>
<feature type="compositionally biased region" description="Polar residues" evidence="1">
    <location>
        <begin position="1"/>
        <end position="13"/>
    </location>
</feature>
<protein>
    <submittedName>
        <fullName evidence="2">Uncharacterized protein</fullName>
    </submittedName>
</protein>
<dbReference type="Pfam" id="PF14223">
    <property type="entry name" value="Retrotran_gag_2"/>
    <property type="match status" value="1"/>
</dbReference>
<feature type="region of interest" description="Disordered" evidence="1">
    <location>
        <begin position="1"/>
        <end position="42"/>
    </location>
</feature>
<evidence type="ECO:0000313" key="3">
    <source>
        <dbReference type="Proteomes" id="UP001159364"/>
    </source>
</evidence>
<feature type="region of interest" description="Disordered" evidence="1">
    <location>
        <begin position="200"/>
        <end position="244"/>
    </location>
</feature>
<organism evidence="2 3">
    <name type="scientific">Erythroxylum novogranatense</name>
    <dbReference type="NCBI Taxonomy" id="1862640"/>
    <lineage>
        <taxon>Eukaryota</taxon>
        <taxon>Viridiplantae</taxon>
        <taxon>Streptophyta</taxon>
        <taxon>Embryophyta</taxon>
        <taxon>Tracheophyta</taxon>
        <taxon>Spermatophyta</taxon>
        <taxon>Magnoliopsida</taxon>
        <taxon>eudicotyledons</taxon>
        <taxon>Gunneridae</taxon>
        <taxon>Pentapetalae</taxon>
        <taxon>rosids</taxon>
        <taxon>fabids</taxon>
        <taxon>Malpighiales</taxon>
        <taxon>Erythroxylaceae</taxon>
        <taxon>Erythroxylum</taxon>
    </lineage>
</organism>